<keyword evidence="3" id="KW-1185">Reference proteome</keyword>
<reference evidence="2 3" key="1">
    <citation type="journal article" date="2012" name="J. Virol.">
        <title>Complete Genome Sequences of Two Persicivirga Bacteriophages, P12024S and P12024L.</title>
        <authorList>
            <person name="Kang I."/>
            <person name="Jang H."/>
            <person name="Cho J.C."/>
        </authorList>
    </citation>
    <scope>NUCLEOTIDE SEQUENCE [LARGE SCALE GENOMIC DNA]</scope>
</reference>
<evidence type="ECO:0000313" key="2">
    <source>
        <dbReference type="EMBL" id="AFM54733.1"/>
    </source>
</evidence>
<feature type="coiled-coil region" evidence="1">
    <location>
        <begin position="52"/>
        <end position="86"/>
    </location>
</feature>
<dbReference type="GeneID" id="13405352"/>
<dbReference type="RefSeq" id="YP_006560412.1">
    <property type="nucleotide sequence ID" value="NC_018272.1"/>
</dbReference>
<accession>I6RTB2</accession>
<keyword evidence="1" id="KW-0175">Coiled coil</keyword>
<dbReference type="Proteomes" id="UP000002819">
    <property type="component" value="Segment"/>
</dbReference>
<protein>
    <submittedName>
        <fullName evidence="2">Uncharacterized protein</fullName>
    </submittedName>
</protein>
<dbReference type="EMBL" id="JQ823123">
    <property type="protein sequence ID" value="AFM54733.1"/>
    <property type="molecule type" value="Genomic_DNA"/>
</dbReference>
<evidence type="ECO:0000313" key="3">
    <source>
        <dbReference type="Proteomes" id="UP000002819"/>
    </source>
</evidence>
<name>I6RTB2_9CAUD</name>
<organism evidence="2 3">
    <name type="scientific">Nonlabens phage P12024L</name>
    <dbReference type="NCBI Taxonomy" id="1168479"/>
    <lineage>
        <taxon>Viruses</taxon>
        <taxon>Duplodnaviria</taxon>
        <taxon>Heunggongvirae</taxon>
        <taxon>Uroviricota</taxon>
        <taxon>Caudoviricetes</taxon>
        <taxon>Inhavirus</taxon>
        <taxon>Inhavirus P12024L</taxon>
    </lineage>
</organism>
<gene>
    <name evidence="2" type="ORF">P12024L_13</name>
</gene>
<evidence type="ECO:0000256" key="1">
    <source>
        <dbReference type="SAM" id="Coils"/>
    </source>
</evidence>
<proteinExistence type="predicted"/>
<dbReference type="KEGG" id="vg:13405352"/>
<sequence>MIKFLQENWEVLVGLIGSVTAYFGGKKIQQHNEKKLETDALKSMQDVYDRFIQQTDRNFTEMQEEIKTLKELLNKYISQCSKCENNRL</sequence>